<evidence type="ECO:0000313" key="1">
    <source>
        <dbReference type="EMBL" id="AMD20014.1"/>
    </source>
</evidence>
<evidence type="ECO:0000313" key="2">
    <source>
        <dbReference type="Proteomes" id="UP000243052"/>
    </source>
</evidence>
<dbReference type="EMBL" id="CP014243">
    <property type="protein sequence ID" value="AMD20014.1"/>
    <property type="molecule type" value="Genomic_DNA"/>
</dbReference>
<dbReference type="Proteomes" id="UP000243052">
    <property type="component" value="Chromosome iii"/>
</dbReference>
<dbReference type="OrthoDB" id="10255128at2759"/>
<dbReference type="PANTHER" id="PTHR28181:SF1">
    <property type="entry name" value="COLD TOLERANCE PROTEIN 1"/>
    <property type="match status" value="1"/>
</dbReference>
<protein>
    <submittedName>
        <fullName evidence="1">HCL137Wp</fullName>
    </submittedName>
</protein>
<dbReference type="AlphaFoldDB" id="A0A0X8HRA8"/>
<dbReference type="InterPro" id="IPR023214">
    <property type="entry name" value="HAD_sf"/>
</dbReference>
<dbReference type="Gene3D" id="3.40.50.1000">
    <property type="entry name" value="HAD superfamily/HAD-like"/>
    <property type="match status" value="1"/>
</dbReference>
<proteinExistence type="predicted"/>
<accession>A0A0X8HRA8</accession>
<dbReference type="RefSeq" id="XP_017987010.1">
    <property type="nucleotide sequence ID" value="XM_018131102.1"/>
</dbReference>
<dbReference type="STRING" id="45286.A0A0X8HRA8"/>
<reference evidence="1 2" key="1">
    <citation type="submission" date="2016-01" db="EMBL/GenBank/DDBJ databases">
        <title>Genome sequence of the yeast Holleya sinecauda.</title>
        <authorList>
            <person name="Dietrich F.S."/>
        </authorList>
    </citation>
    <scope>NUCLEOTIDE SEQUENCE [LARGE SCALE GENOMIC DNA]</scope>
    <source>
        <strain evidence="1 2">ATCC 58844</strain>
    </source>
</reference>
<dbReference type="SUPFAM" id="SSF56784">
    <property type="entry name" value="HAD-like"/>
    <property type="match status" value="1"/>
</dbReference>
<organism evidence="1 2">
    <name type="scientific">Eremothecium sinecaudum</name>
    <dbReference type="NCBI Taxonomy" id="45286"/>
    <lineage>
        <taxon>Eukaryota</taxon>
        <taxon>Fungi</taxon>
        <taxon>Dikarya</taxon>
        <taxon>Ascomycota</taxon>
        <taxon>Saccharomycotina</taxon>
        <taxon>Saccharomycetes</taxon>
        <taxon>Saccharomycetales</taxon>
        <taxon>Saccharomycetaceae</taxon>
        <taxon>Eremothecium</taxon>
    </lineage>
</organism>
<dbReference type="PANTHER" id="PTHR28181">
    <property type="entry name" value="UPF0655 PROTEIN YCR015C"/>
    <property type="match status" value="1"/>
</dbReference>
<dbReference type="GeneID" id="28723246"/>
<keyword evidence="2" id="KW-1185">Reference proteome</keyword>
<sequence>MAIKDLMERERRFQQASRERELRCVEELEKHAFFRGVTIDDVKRLAHSEEDIVRTGFADVVGDSTFQSVHILSLNWSREYIRYVCSKSGNFQIPEANIHCDGLVCDSTGAQYSGYFDREVVTGLDKYHILDRQFVGRPKEKVWYVGDSENDLLCILHPEVIGILMYTGKKEKLNRLLCLLGADPEAIDEDWNYFKIRHGVWCVRDWLSFASLIKASTTSE</sequence>
<gene>
    <name evidence="1" type="ORF">AW171_hschr31883</name>
</gene>
<dbReference type="InterPro" id="IPR036412">
    <property type="entry name" value="HAD-like_sf"/>
</dbReference>
<name>A0A0X8HRA8_9SACH</name>
<dbReference type="InterPro" id="IPR050849">
    <property type="entry name" value="HAD-like_hydrolase_phosphatase"/>
</dbReference>